<reference evidence="9" key="1">
    <citation type="journal article" date="2018" name="Front. Microbiol.">
        <title>Genome-Based Analysis Reveals the Taxonomy and Diversity of the Family Idiomarinaceae.</title>
        <authorList>
            <person name="Liu Y."/>
            <person name="Lai Q."/>
            <person name="Shao Z."/>
        </authorList>
    </citation>
    <scope>NUCLEOTIDE SEQUENCE [LARGE SCALE GENOMIC DNA]</scope>
    <source>
        <strain evidence="9">GBPy7</strain>
    </source>
</reference>
<dbReference type="InterPro" id="IPR042175">
    <property type="entry name" value="Cell/Rod_MreC_2"/>
</dbReference>
<keyword evidence="9" id="KW-1185">Reference proteome</keyword>
<dbReference type="AlphaFoldDB" id="A0A432W2T8"/>
<feature type="region of interest" description="Disordered" evidence="6">
    <location>
        <begin position="278"/>
        <end position="334"/>
    </location>
</feature>
<proteinExistence type="inferred from homology"/>
<evidence type="ECO:0000256" key="1">
    <source>
        <dbReference type="ARBA" id="ARBA00009369"/>
    </source>
</evidence>
<evidence type="ECO:0000256" key="4">
    <source>
        <dbReference type="ARBA" id="ARBA00032089"/>
    </source>
</evidence>
<dbReference type="GO" id="GO:0005886">
    <property type="term" value="C:plasma membrane"/>
    <property type="evidence" value="ECO:0007669"/>
    <property type="project" value="TreeGrafter"/>
</dbReference>
<dbReference type="InterPro" id="IPR007221">
    <property type="entry name" value="MreC"/>
</dbReference>
<protein>
    <recommendedName>
        <fullName evidence="2 5">Cell shape-determining protein MreC</fullName>
    </recommendedName>
    <alternativeName>
        <fullName evidence="4 5">Cell shape protein MreC</fullName>
    </alternativeName>
</protein>
<evidence type="ECO:0000256" key="5">
    <source>
        <dbReference type="PIRNR" id="PIRNR038471"/>
    </source>
</evidence>
<evidence type="ECO:0000259" key="7">
    <source>
        <dbReference type="Pfam" id="PF04085"/>
    </source>
</evidence>
<dbReference type="PANTHER" id="PTHR34138">
    <property type="entry name" value="CELL SHAPE-DETERMINING PROTEIN MREC"/>
    <property type="match status" value="1"/>
</dbReference>
<dbReference type="Proteomes" id="UP000288395">
    <property type="component" value="Unassembled WGS sequence"/>
</dbReference>
<dbReference type="OrthoDB" id="9808025at2"/>
<dbReference type="Pfam" id="PF04085">
    <property type="entry name" value="MreC"/>
    <property type="match status" value="1"/>
</dbReference>
<accession>A0A432W2T8</accession>
<name>A0A432W2T8_9GAMM</name>
<organism evidence="8 9">
    <name type="scientific">Aliidiomarina iranensis</name>
    <dbReference type="NCBI Taxonomy" id="1434071"/>
    <lineage>
        <taxon>Bacteria</taxon>
        <taxon>Pseudomonadati</taxon>
        <taxon>Pseudomonadota</taxon>
        <taxon>Gammaproteobacteria</taxon>
        <taxon>Alteromonadales</taxon>
        <taxon>Idiomarinaceae</taxon>
        <taxon>Aliidiomarina</taxon>
    </lineage>
</organism>
<dbReference type="GO" id="GO:0008360">
    <property type="term" value="P:regulation of cell shape"/>
    <property type="evidence" value="ECO:0007669"/>
    <property type="project" value="UniProtKB-KW"/>
</dbReference>
<dbReference type="Gene3D" id="2.40.10.340">
    <property type="entry name" value="Rod shape-determining protein MreC, domain 1"/>
    <property type="match status" value="1"/>
</dbReference>
<keyword evidence="3 5" id="KW-0133">Cell shape</keyword>
<feature type="domain" description="Rod shape-determining protein MreC beta-barrel core" evidence="7">
    <location>
        <begin position="124"/>
        <end position="271"/>
    </location>
</feature>
<dbReference type="RefSeq" id="WP_126765154.1">
    <property type="nucleotide sequence ID" value="NZ_PIPJ01000001.1"/>
</dbReference>
<comment type="caution">
    <text evidence="8">The sequence shown here is derived from an EMBL/GenBank/DDBJ whole genome shotgun (WGS) entry which is preliminary data.</text>
</comment>
<gene>
    <name evidence="8" type="ORF">CWE08_02175</name>
</gene>
<evidence type="ECO:0000256" key="6">
    <source>
        <dbReference type="SAM" id="MobiDB-lite"/>
    </source>
</evidence>
<dbReference type="Gene3D" id="2.40.10.350">
    <property type="entry name" value="Rod shape-determining protein MreC, domain 2"/>
    <property type="match status" value="1"/>
</dbReference>
<dbReference type="PIRSF" id="PIRSF038471">
    <property type="entry name" value="MreC"/>
    <property type="match status" value="1"/>
</dbReference>
<comment type="function">
    <text evidence="5">Involved in formation and maintenance of cell shape.</text>
</comment>
<evidence type="ECO:0000313" key="9">
    <source>
        <dbReference type="Proteomes" id="UP000288395"/>
    </source>
</evidence>
<comment type="similarity">
    <text evidence="1 5">Belongs to the MreC family.</text>
</comment>
<evidence type="ECO:0000256" key="3">
    <source>
        <dbReference type="ARBA" id="ARBA00022960"/>
    </source>
</evidence>
<evidence type="ECO:0000256" key="2">
    <source>
        <dbReference type="ARBA" id="ARBA00013855"/>
    </source>
</evidence>
<dbReference type="EMBL" id="PIPJ01000001">
    <property type="protein sequence ID" value="RUO23473.1"/>
    <property type="molecule type" value="Genomic_DNA"/>
</dbReference>
<dbReference type="PANTHER" id="PTHR34138:SF1">
    <property type="entry name" value="CELL SHAPE-DETERMINING PROTEIN MREC"/>
    <property type="match status" value="1"/>
</dbReference>
<dbReference type="InterPro" id="IPR042177">
    <property type="entry name" value="Cell/Rod_1"/>
</dbReference>
<evidence type="ECO:0000313" key="8">
    <source>
        <dbReference type="EMBL" id="RUO23473.1"/>
    </source>
</evidence>
<dbReference type="InterPro" id="IPR055342">
    <property type="entry name" value="MreC_beta-barrel_core"/>
</dbReference>
<sequence length="334" mass="36621">MSSTLFIQRVSLRTRLTLALLLAFLLIFADHQLEIMQPVRGALNSVVSPVQYLAVMPEQGLDNFINQVQSRRRLVRENQQLKEDVLSLQGQMQRYQFLVRENERLRGLLASESREERMRMVAEVIAVDSDPFSHQVVVNKGTRNGVYIGQPVIDAEGVIGQVVDVGLTTARVILVSDQSHAIPLRAEASGIRVIAQGVGDTNSIELMHVPHSTELSEGDLLMTSGLGGVFPEGYPVARISNILRDESLPFAQVQATPVANLDRIRMLLLLWDSNSELQPIRTENEPPSADESGNEGANESGNESVDKSANESMEESADSEPGTAEPETTQGEGV</sequence>
<dbReference type="NCBIfam" id="TIGR00219">
    <property type="entry name" value="mreC"/>
    <property type="match status" value="1"/>
</dbReference>